<dbReference type="PANTHER" id="PTHR30535:SF34">
    <property type="entry name" value="MOLYBDATE-BINDING PROTEIN MOLA"/>
    <property type="match status" value="1"/>
</dbReference>
<dbReference type="EMBL" id="CP000250">
    <property type="protein sequence ID" value="ABD07975.1"/>
    <property type="molecule type" value="Genomic_DNA"/>
</dbReference>
<dbReference type="InterPro" id="IPR002491">
    <property type="entry name" value="ABC_transptr_periplasmic_BD"/>
</dbReference>
<protein>
    <submittedName>
        <fullName evidence="2">Periplasmic binding protein</fullName>
    </submittedName>
</protein>
<keyword evidence="3" id="KW-1185">Reference proteome</keyword>
<dbReference type="AlphaFoldDB" id="Q2IUY5"/>
<feature type="domain" description="Fe/B12 periplasmic-binding" evidence="1">
    <location>
        <begin position="34"/>
        <end position="288"/>
    </location>
</feature>
<dbReference type="PANTHER" id="PTHR30535">
    <property type="entry name" value="VITAMIN B12-BINDING PROTEIN"/>
    <property type="match status" value="1"/>
</dbReference>
<dbReference type="InterPro" id="IPR050902">
    <property type="entry name" value="ABC_Transporter_SBP"/>
</dbReference>
<dbReference type="Gene3D" id="3.40.50.1980">
    <property type="entry name" value="Nitrogenase molybdenum iron protein domain"/>
    <property type="match status" value="2"/>
</dbReference>
<reference evidence="2 3" key="1">
    <citation type="submission" date="2006-01" db="EMBL/GenBank/DDBJ databases">
        <title>Complete sequence of Rhodopseudomonas palustris HaA2.</title>
        <authorList>
            <consortium name="US DOE Joint Genome Institute"/>
            <person name="Copeland A."/>
            <person name="Lucas S."/>
            <person name="Lapidus A."/>
            <person name="Barry K."/>
            <person name="Detter J.C."/>
            <person name="Glavina T."/>
            <person name="Hammon N."/>
            <person name="Israni S."/>
            <person name="Pitluck S."/>
            <person name="Chain P."/>
            <person name="Malfatti S."/>
            <person name="Shin M."/>
            <person name="Vergez L."/>
            <person name="Schmutz J."/>
            <person name="Larimer F."/>
            <person name="Land M."/>
            <person name="Hauser L."/>
            <person name="Pelletier D.A."/>
            <person name="Kyrpides N."/>
            <person name="Anderson I."/>
            <person name="Oda Y."/>
            <person name="Harwood C.S."/>
            <person name="Richardson P."/>
        </authorList>
    </citation>
    <scope>NUCLEOTIDE SEQUENCE [LARGE SCALE GENOMIC DNA]</scope>
    <source>
        <strain evidence="2 3">HaA2</strain>
    </source>
</reference>
<dbReference type="KEGG" id="rpb:RPB_3279"/>
<organism evidence="2 3">
    <name type="scientific">Rhodopseudomonas palustris (strain HaA2)</name>
    <dbReference type="NCBI Taxonomy" id="316058"/>
    <lineage>
        <taxon>Bacteria</taxon>
        <taxon>Pseudomonadati</taxon>
        <taxon>Pseudomonadota</taxon>
        <taxon>Alphaproteobacteria</taxon>
        <taxon>Hyphomicrobiales</taxon>
        <taxon>Nitrobacteraceae</taxon>
        <taxon>Rhodopseudomonas</taxon>
    </lineage>
</organism>
<dbReference type="Proteomes" id="UP000008809">
    <property type="component" value="Chromosome"/>
</dbReference>
<dbReference type="STRING" id="316058.RPB_3279"/>
<sequence length="296" mass="31790">MTHPTGLRTRGLLGALALALGLVLPNTSVAGAARIASINMCTDQILIAVADPTQIVGLGPYARDPHLSWSATQARDYPQLSGEAEDLLLLAPDLVLAGRYGKAATRELLRHQAIAVEEFDVPNSIDDVKQQIRRVGDLTGHSERADAIIDRIDRSVARTRAVTARWRDRILPVSRRGWVAGNDGLLSSLLEVAGLSNAATEIGLTHGGFASLEAIVASRPDLLLVADDKAFAEDQGKALLLHPAIQQAYPPSRRLVFPDQLTMCGGPMLPAALDQLADSIERIHREDGASLPRQRP</sequence>
<evidence type="ECO:0000313" key="2">
    <source>
        <dbReference type="EMBL" id="ABD07975.1"/>
    </source>
</evidence>
<name>Q2IUY5_RHOP2</name>
<evidence type="ECO:0000259" key="1">
    <source>
        <dbReference type="PROSITE" id="PS50983"/>
    </source>
</evidence>
<dbReference type="eggNOG" id="COG0614">
    <property type="taxonomic scope" value="Bacteria"/>
</dbReference>
<dbReference type="OrthoDB" id="1632039at2"/>
<dbReference type="HOGENOM" id="CLU_038034_8_0_5"/>
<evidence type="ECO:0000313" key="3">
    <source>
        <dbReference type="Proteomes" id="UP000008809"/>
    </source>
</evidence>
<dbReference type="GO" id="GO:0071281">
    <property type="term" value="P:cellular response to iron ion"/>
    <property type="evidence" value="ECO:0007669"/>
    <property type="project" value="TreeGrafter"/>
</dbReference>
<dbReference type="Pfam" id="PF01497">
    <property type="entry name" value="Peripla_BP_2"/>
    <property type="match status" value="1"/>
</dbReference>
<dbReference type="PROSITE" id="PS50983">
    <property type="entry name" value="FE_B12_PBP"/>
    <property type="match status" value="1"/>
</dbReference>
<proteinExistence type="predicted"/>
<accession>Q2IUY5</accession>
<gene>
    <name evidence="2" type="ordered locus">RPB_3279</name>
</gene>
<dbReference type="SUPFAM" id="SSF53807">
    <property type="entry name" value="Helical backbone' metal receptor"/>
    <property type="match status" value="1"/>
</dbReference>